<dbReference type="Proteomes" id="UP001188597">
    <property type="component" value="Unassembled WGS sequence"/>
</dbReference>
<protein>
    <submittedName>
        <fullName evidence="2">Uncharacterized protein</fullName>
    </submittedName>
</protein>
<evidence type="ECO:0000313" key="2">
    <source>
        <dbReference type="EMBL" id="KAK2999687.1"/>
    </source>
</evidence>
<feature type="compositionally biased region" description="Basic and acidic residues" evidence="1">
    <location>
        <begin position="26"/>
        <end position="37"/>
    </location>
</feature>
<feature type="compositionally biased region" description="Low complexity" evidence="1">
    <location>
        <begin position="155"/>
        <end position="181"/>
    </location>
</feature>
<dbReference type="EMBL" id="JAVXUP010003200">
    <property type="protein sequence ID" value="KAK2999687.1"/>
    <property type="molecule type" value="Genomic_DNA"/>
</dbReference>
<dbReference type="GO" id="GO:0003743">
    <property type="term" value="F:translation initiation factor activity"/>
    <property type="evidence" value="ECO:0007669"/>
    <property type="project" value="InterPro"/>
</dbReference>
<dbReference type="AlphaFoldDB" id="A0AA89AEU6"/>
<accession>A0AA89AEU6</accession>
<feature type="region of interest" description="Disordered" evidence="1">
    <location>
        <begin position="1"/>
        <end position="37"/>
    </location>
</feature>
<dbReference type="InterPro" id="IPR010433">
    <property type="entry name" value="EIF-4B_pln"/>
</dbReference>
<evidence type="ECO:0000313" key="3">
    <source>
        <dbReference type="Proteomes" id="UP001188597"/>
    </source>
</evidence>
<reference evidence="2" key="1">
    <citation type="submission" date="2022-12" db="EMBL/GenBank/DDBJ databases">
        <title>Draft genome assemblies for two species of Escallonia (Escalloniales).</title>
        <authorList>
            <person name="Chanderbali A."/>
            <person name="Dervinis C."/>
            <person name="Anghel I."/>
            <person name="Soltis D."/>
            <person name="Soltis P."/>
            <person name="Zapata F."/>
        </authorList>
    </citation>
    <scope>NUCLEOTIDE SEQUENCE</scope>
    <source>
        <strain evidence="2">UCBG64.0493</strain>
        <tissue evidence="2">Leaf</tissue>
    </source>
</reference>
<organism evidence="2 3">
    <name type="scientific">Escallonia herrerae</name>
    <dbReference type="NCBI Taxonomy" id="1293975"/>
    <lineage>
        <taxon>Eukaryota</taxon>
        <taxon>Viridiplantae</taxon>
        <taxon>Streptophyta</taxon>
        <taxon>Embryophyta</taxon>
        <taxon>Tracheophyta</taxon>
        <taxon>Spermatophyta</taxon>
        <taxon>Magnoliopsida</taxon>
        <taxon>eudicotyledons</taxon>
        <taxon>Gunneridae</taxon>
        <taxon>Pentapetalae</taxon>
        <taxon>asterids</taxon>
        <taxon>campanulids</taxon>
        <taxon>Escalloniales</taxon>
        <taxon>Escalloniaceae</taxon>
        <taxon>Escallonia</taxon>
    </lineage>
</organism>
<comment type="caution">
    <text evidence="2">The sequence shown here is derived from an EMBL/GenBank/DDBJ whole genome shotgun (WGS) entry which is preliminary data.</text>
</comment>
<feature type="region of interest" description="Disordered" evidence="1">
    <location>
        <begin position="151"/>
        <end position="183"/>
    </location>
</feature>
<dbReference type="Pfam" id="PF06273">
    <property type="entry name" value="eIF-4B"/>
    <property type="match status" value="1"/>
</dbReference>
<gene>
    <name evidence="2" type="ORF">RJ639_023939</name>
</gene>
<evidence type="ECO:0000256" key="1">
    <source>
        <dbReference type="SAM" id="MobiDB-lite"/>
    </source>
</evidence>
<sequence length="208" mass="22098">MAVDQQSETAAAVKPKGLNPFGNARPSEENLKEKGQDWKEVDENFSFRVEIGAEAGVWEEDADGKRGEGIDVDVLGGDAAVADRTTGLRHRSTPPLPGVRVDLDIDGAGSRGVVVIWWGSLCYDGNRDAGRNVMRPAPAIDCSITADHLRQGGIPSLTSPGTETTTAATEPPPSSITSPSLFLNGKSNLTTSFGRFGTSHRPDNELEL</sequence>
<keyword evidence="3" id="KW-1185">Reference proteome</keyword>
<name>A0AA89AEU6_9ASTE</name>
<proteinExistence type="predicted"/>